<reference evidence="1" key="1">
    <citation type="journal article" date="2020" name="Nature">
        <title>Giant virus diversity and host interactions through global metagenomics.</title>
        <authorList>
            <person name="Schulz F."/>
            <person name="Roux S."/>
            <person name="Paez-Espino D."/>
            <person name="Jungbluth S."/>
            <person name="Walsh D.A."/>
            <person name="Denef V.J."/>
            <person name="McMahon K.D."/>
            <person name="Konstantinidis K.T."/>
            <person name="Eloe-Fadrosh E.A."/>
            <person name="Kyrpides N.C."/>
            <person name="Woyke T."/>
        </authorList>
    </citation>
    <scope>NUCLEOTIDE SEQUENCE</scope>
    <source>
        <strain evidence="1">GVMAG-M-3300027833-19</strain>
    </source>
</reference>
<proteinExistence type="predicted"/>
<dbReference type="AlphaFoldDB" id="A0A6C0LL73"/>
<organism evidence="1">
    <name type="scientific">viral metagenome</name>
    <dbReference type="NCBI Taxonomy" id="1070528"/>
    <lineage>
        <taxon>unclassified sequences</taxon>
        <taxon>metagenomes</taxon>
        <taxon>organismal metagenomes</taxon>
    </lineage>
</organism>
<accession>A0A6C0LL73</accession>
<evidence type="ECO:0000313" key="1">
    <source>
        <dbReference type="EMBL" id="QHU30451.1"/>
    </source>
</evidence>
<protein>
    <submittedName>
        <fullName evidence="1">Uncharacterized protein</fullName>
    </submittedName>
</protein>
<sequence>MIDFYHKPDNTPEYYDIISTCVFIMKKSYKSTLIYQEGLENLLKVIQQTDKYLYLYHDRTIEEPKHLNEDINEEIKSLWIPLIDKLKKSKRVFLIRYEFPEFKEDKFYHHSTFRTIVRFLPIFDLPEYKKTRIVYCTDLDSKIAIFYMITQKIDYLRKNKNIDIYFRTHTCYNLKFWVFIQRLKNITNFRIIGSSFCTNRIKFPYKYFTEFLNDVLRNKNNELKDIVRINNNIHKNIKCSYKFCYGYDEYFLNKYILYDIVKNGYHFIVNLWFNISRVFSYVMDIFTRETKDGSILNNNQKKILKQIITDYNFNESFTNNCNNFKNSIKIEEFLKITKKLEKENKLKVLFMTKLELDCLSRTEELYEKYGYNHHLFSIAYYDSNLVLHKRWINNLISR</sequence>
<name>A0A6C0LL73_9ZZZZ</name>
<dbReference type="EMBL" id="MN740509">
    <property type="protein sequence ID" value="QHU30451.1"/>
    <property type="molecule type" value="Genomic_DNA"/>
</dbReference>